<evidence type="ECO:0000313" key="6">
    <source>
        <dbReference type="EMBL" id="WMT14084.1"/>
    </source>
</evidence>
<dbReference type="InterPro" id="IPR036937">
    <property type="entry name" value="Adhesion_dom_fimbrial_sf"/>
</dbReference>
<keyword evidence="1" id="KW-0732">Signal</keyword>
<dbReference type="PANTHER" id="PTHR33420">
    <property type="entry name" value="FIMBRIAL SUBUNIT ELFA-RELATED"/>
    <property type="match status" value="1"/>
</dbReference>
<evidence type="ECO:0000313" key="7">
    <source>
        <dbReference type="Proteomes" id="UP000270487"/>
    </source>
</evidence>
<dbReference type="EMBL" id="CP133586">
    <property type="protein sequence ID" value="WMT14084.1"/>
    <property type="molecule type" value="Genomic_DNA"/>
</dbReference>
<feature type="signal peptide" evidence="1">
    <location>
        <begin position="1"/>
        <end position="22"/>
    </location>
</feature>
<dbReference type="Gene3D" id="2.60.40.1090">
    <property type="entry name" value="Fimbrial-type adhesion domain"/>
    <property type="match status" value="1"/>
</dbReference>
<dbReference type="Proteomes" id="UP000503464">
    <property type="component" value="Chromosome"/>
</dbReference>
<dbReference type="InterPro" id="IPR008966">
    <property type="entry name" value="Adhesion_dom_sf"/>
</dbReference>
<name>A0A0F7D143_SERFO</name>
<reference evidence="4" key="4">
    <citation type="submission" date="2022-06" db="EMBL/GenBank/DDBJ databases">
        <title>Genome sequences of seven Enterobacteriaceae strains isolated from Canadian wastewater treatment facilities.</title>
        <authorList>
            <person name="Huang H."/>
            <person name="Chmara J.T."/>
            <person name="Duceppe M.-O."/>
        </authorList>
    </citation>
    <scope>NUCLEOTIDE SEQUENCE</scope>
    <source>
        <strain evidence="4">HH13</strain>
    </source>
</reference>
<dbReference type="GO" id="GO:0009289">
    <property type="term" value="C:pilus"/>
    <property type="evidence" value="ECO:0007669"/>
    <property type="project" value="InterPro"/>
</dbReference>
<sequence>MKLTNIALATVLSLGMVSLANADAGSGKVNFEGKIIDAPCSIAPESLDQTKSFGQVANVALVNGGKSSVLNFDIKLQGCDISSKNKVQVTFAGPNGGATGTTNTLLAITGVAKGASIAMFDGSNQPITLGTATTVQNLIAGNNTLSFSAYLQGHAGTTLADIEEGDFTSTTNFTLAYN</sequence>
<evidence type="ECO:0000313" key="4">
    <source>
        <dbReference type="EMBL" id="QKJ57740.1"/>
    </source>
</evidence>
<dbReference type="EMBL" id="JACNYO010000002">
    <property type="protein sequence ID" value="MBC3211097.1"/>
    <property type="molecule type" value="Genomic_DNA"/>
</dbReference>
<dbReference type="EMBL" id="LR134492">
    <property type="protein sequence ID" value="VEI75581.1"/>
    <property type="molecule type" value="Genomic_DNA"/>
</dbReference>
<dbReference type="SUPFAM" id="SSF49401">
    <property type="entry name" value="Bacterial adhesins"/>
    <property type="match status" value="1"/>
</dbReference>
<dbReference type="Proteomes" id="UP000270487">
    <property type="component" value="Chromosome"/>
</dbReference>
<feature type="domain" description="Fimbrial-type adhesion" evidence="2">
    <location>
        <begin position="30"/>
        <end position="177"/>
    </location>
</feature>
<gene>
    <name evidence="5" type="primary">smfA_15</name>
    <name evidence="4" type="ORF">G9399_04215</name>
    <name evidence="3" type="ORF">H8J20_03000</name>
    <name evidence="5" type="ORF">NCTC13193_05014</name>
    <name evidence="6" type="ORF">RFB13_23270</name>
</gene>
<reference evidence="5 7" key="1">
    <citation type="submission" date="2018-12" db="EMBL/GenBank/DDBJ databases">
        <authorList>
            <consortium name="Pathogen Informatics"/>
        </authorList>
    </citation>
    <scope>NUCLEOTIDE SEQUENCE [LARGE SCALE GENOMIC DNA]</scope>
    <source>
        <strain evidence="5 7">NCTC13193</strain>
    </source>
</reference>
<dbReference type="STRING" id="47917.AV650_25995"/>
<protein>
    <submittedName>
        <fullName evidence="5">Fimbria A protein</fullName>
    </submittedName>
    <submittedName>
        <fullName evidence="4">Fimbrial protein</fullName>
    </submittedName>
</protein>
<dbReference type="Proteomes" id="UP000659084">
    <property type="component" value="Unassembled WGS sequence"/>
</dbReference>
<evidence type="ECO:0000256" key="1">
    <source>
        <dbReference type="SAM" id="SignalP"/>
    </source>
</evidence>
<evidence type="ECO:0000313" key="5">
    <source>
        <dbReference type="EMBL" id="VEI75581.1"/>
    </source>
</evidence>
<reference evidence="3" key="3">
    <citation type="submission" date="2020-08" db="EMBL/GenBank/DDBJ databases">
        <title>Food and environmental bacterial isolates.</title>
        <authorList>
            <person name="Richter L."/>
            <person name="Du Plessis E.M."/>
            <person name="Duvenage S."/>
            <person name="Allam M."/>
            <person name="Korsten L."/>
        </authorList>
    </citation>
    <scope>NUCLEOTIDE SEQUENCE</scope>
    <source>
        <strain evidence="3">UPMP2127</strain>
    </source>
</reference>
<proteinExistence type="predicted"/>
<reference evidence="8" key="2">
    <citation type="submission" date="2020-03" db="EMBL/GenBank/DDBJ databases">
        <title>Genome sequences of seven Enterobacteriaceae strains isolated from Canadian wastewater treatment facilities.</title>
        <authorList>
            <person name="Huang H."/>
            <person name="Chmara J.T."/>
            <person name="Duceppe M.-O."/>
        </authorList>
    </citation>
    <scope>NUCLEOTIDE SEQUENCE [LARGE SCALE GENOMIC DNA]</scope>
    <source>
        <strain evidence="8">Biosolid 3</strain>
    </source>
</reference>
<evidence type="ECO:0000259" key="2">
    <source>
        <dbReference type="Pfam" id="PF00419"/>
    </source>
</evidence>
<evidence type="ECO:0000313" key="9">
    <source>
        <dbReference type="Proteomes" id="UP001235341"/>
    </source>
</evidence>
<dbReference type="EMBL" id="CP054160">
    <property type="protein sequence ID" value="QKJ57740.1"/>
    <property type="molecule type" value="Genomic_DNA"/>
</dbReference>
<dbReference type="KEGG" id="sfw:WN53_03940"/>
<dbReference type="InterPro" id="IPR050263">
    <property type="entry name" value="Bact_Fimbrial_Adh_Pro"/>
</dbReference>
<dbReference type="RefSeq" id="WP_024482986.1">
    <property type="nucleotide sequence ID" value="NZ_CAMFLQ010000007.1"/>
</dbReference>
<organism evidence="4 8">
    <name type="scientific">Serratia fonticola</name>
    <dbReference type="NCBI Taxonomy" id="47917"/>
    <lineage>
        <taxon>Bacteria</taxon>
        <taxon>Pseudomonadati</taxon>
        <taxon>Pseudomonadota</taxon>
        <taxon>Gammaproteobacteria</taxon>
        <taxon>Enterobacterales</taxon>
        <taxon>Yersiniaceae</taxon>
        <taxon>Serratia</taxon>
    </lineage>
</organism>
<reference evidence="6 9" key="5">
    <citation type="submission" date="2023-08" db="EMBL/GenBank/DDBJ databases">
        <title>Complete Genome and Methylome dissection of Serratia fonticola NEB369.</title>
        <authorList>
            <person name="Fomenkov A."/>
            <person name="Roberts R.D."/>
        </authorList>
    </citation>
    <scope>NUCLEOTIDE SEQUENCE [LARGE SCALE GENOMIC DNA]</scope>
    <source>
        <strain evidence="6 9">NEB369</strain>
    </source>
</reference>
<dbReference type="KEGG" id="sfg:AV650_25995"/>
<dbReference type="AlphaFoldDB" id="A0A0F7D143"/>
<dbReference type="Pfam" id="PF00419">
    <property type="entry name" value="Fimbrial"/>
    <property type="match status" value="1"/>
</dbReference>
<accession>A0A0F7D143</accession>
<dbReference type="GeneID" id="30319303"/>
<evidence type="ECO:0000313" key="3">
    <source>
        <dbReference type="EMBL" id="MBC3211097.1"/>
    </source>
</evidence>
<dbReference type="Proteomes" id="UP001235341">
    <property type="component" value="Chromosome"/>
</dbReference>
<dbReference type="OrthoDB" id="6522787at2"/>
<dbReference type="PANTHER" id="PTHR33420:SF26">
    <property type="entry name" value="FIMBRIAL SUBUNIT"/>
    <property type="match status" value="1"/>
</dbReference>
<dbReference type="InterPro" id="IPR000259">
    <property type="entry name" value="Adhesion_dom_fimbrial"/>
</dbReference>
<evidence type="ECO:0000313" key="8">
    <source>
        <dbReference type="Proteomes" id="UP000503464"/>
    </source>
</evidence>
<feature type="chain" id="PRO_5010617040" evidence="1">
    <location>
        <begin position="23"/>
        <end position="178"/>
    </location>
</feature>
<dbReference type="GO" id="GO:0043709">
    <property type="term" value="P:cell adhesion involved in single-species biofilm formation"/>
    <property type="evidence" value="ECO:0007669"/>
    <property type="project" value="TreeGrafter"/>
</dbReference>
<keyword evidence="9" id="KW-1185">Reference proteome</keyword>